<dbReference type="SUPFAM" id="SSF51905">
    <property type="entry name" value="FAD/NAD(P)-binding domain"/>
    <property type="match status" value="1"/>
</dbReference>
<dbReference type="GO" id="GO:0016709">
    <property type="term" value="F:oxidoreductase activity, acting on paired donors, with incorporation or reduction of molecular oxygen, NAD(P)H as one donor, and incorporation of one atom of oxygen"/>
    <property type="evidence" value="ECO:0007669"/>
    <property type="project" value="UniProtKB-ARBA"/>
</dbReference>
<evidence type="ECO:0000259" key="4">
    <source>
        <dbReference type="Pfam" id="PF01494"/>
    </source>
</evidence>
<protein>
    <submittedName>
        <fullName evidence="5">FAD-dependent oxidoreductase</fullName>
    </submittedName>
</protein>
<dbReference type="PANTHER" id="PTHR43004">
    <property type="entry name" value="TRK SYSTEM POTASSIUM UPTAKE PROTEIN"/>
    <property type="match status" value="1"/>
</dbReference>
<reference evidence="5 6" key="1">
    <citation type="submission" date="2019-08" db="EMBL/GenBank/DDBJ databases">
        <title>Aureimonas fodiniaquatilis sp. nov., isolated from a coal mine wastewater.</title>
        <authorList>
            <person name="Kim W."/>
        </authorList>
    </citation>
    <scope>NUCLEOTIDE SEQUENCE [LARGE SCALE GENOMIC DNA]</scope>
    <source>
        <strain evidence="5 6">CAU 1482</strain>
    </source>
</reference>
<feature type="domain" description="FAD-binding" evidence="4">
    <location>
        <begin position="4"/>
        <end position="341"/>
    </location>
</feature>
<keyword evidence="2" id="KW-0285">Flavoprotein</keyword>
<evidence type="ECO:0000313" key="5">
    <source>
        <dbReference type="EMBL" id="KAA0972201.1"/>
    </source>
</evidence>
<name>A0A5B0E2M1_9HYPH</name>
<organism evidence="5 6">
    <name type="scientific">Aureimonas fodinaquatilis</name>
    <dbReference type="NCBI Taxonomy" id="2565783"/>
    <lineage>
        <taxon>Bacteria</taxon>
        <taxon>Pseudomonadati</taxon>
        <taxon>Pseudomonadota</taxon>
        <taxon>Alphaproteobacteria</taxon>
        <taxon>Hyphomicrobiales</taxon>
        <taxon>Aurantimonadaceae</taxon>
        <taxon>Aureimonas</taxon>
    </lineage>
</organism>
<dbReference type="Pfam" id="PF01494">
    <property type="entry name" value="FAD_binding_3"/>
    <property type="match status" value="1"/>
</dbReference>
<dbReference type="InterPro" id="IPR036188">
    <property type="entry name" value="FAD/NAD-bd_sf"/>
</dbReference>
<dbReference type="InterPro" id="IPR002938">
    <property type="entry name" value="FAD-bd"/>
</dbReference>
<dbReference type="RefSeq" id="WP_149297695.1">
    <property type="nucleotide sequence ID" value="NZ_VTWH01000001.1"/>
</dbReference>
<dbReference type="AlphaFoldDB" id="A0A5B0E2M1"/>
<dbReference type="GO" id="GO:0071949">
    <property type="term" value="F:FAD binding"/>
    <property type="evidence" value="ECO:0007669"/>
    <property type="project" value="InterPro"/>
</dbReference>
<dbReference type="PANTHER" id="PTHR43004:SF19">
    <property type="entry name" value="BINDING MONOOXYGENASE, PUTATIVE (JCVI)-RELATED"/>
    <property type="match status" value="1"/>
</dbReference>
<proteinExistence type="predicted"/>
<evidence type="ECO:0000313" key="6">
    <source>
        <dbReference type="Proteomes" id="UP000324738"/>
    </source>
</evidence>
<dbReference type="PRINTS" id="PR00420">
    <property type="entry name" value="RNGMNOXGNASE"/>
</dbReference>
<evidence type="ECO:0000256" key="1">
    <source>
        <dbReference type="ARBA" id="ARBA00001974"/>
    </source>
</evidence>
<sequence length="518" mass="56671">MRDEVLIAGAGPTGLTLALWLTMQGVKVRIIDKAPGPGQTSRAMVVQARTLELYRQADMAEAVVAAGHPNPAINLWIEGKRQAHIDFAGVGQALTPYPYVLVYPQDQHEKMLEEQLARRGVMVERDTALISFEDKGDWVEAVIETTPGERSIAQALYLAGCDGARSVVRQKLNIAFPGGTYDRFYYVADVNLSGPVADGQIHVVLDHADFLALLSYGPSGEARLIGTLQEQPGVKPEDLTFADVAHRAMEGMQLSIDKVNWFSTYRAHHRVVDSFRKGRVFLAGDAAHIHSPAGGQGMNTGIGDAINLAWKLAAVLGGKAPDRLLDTYQSERRAFAVQLVATTDRVFTLATSPGNLARFVRTRIAPLVVPLAGRLEKLRERLFRVLSQTMLNYRQGPLSAGVSGSVQGGERLPWVHNPRQDNYASLNALGWQIHVYGRPGDALQHWCADNSVPLHVFGWDDTCANAGFVSDTACLLRPDTYIALVWPAAEIDALQQWLNEQALDITPWQTEKTGDDGG</sequence>
<dbReference type="Gene3D" id="3.50.50.60">
    <property type="entry name" value="FAD/NAD(P)-binding domain"/>
    <property type="match status" value="1"/>
</dbReference>
<comment type="caution">
    <text evidence="5">The sequence shown here is derived from an EMBL/GenBank/DDBJ whole genome shotgun (WGS) entry which is preliminary data.</text>
</comment>
<evidence type="ECO:0000256" key="3">
    <source>
        <dbReference type="ARBA" id="ARBA00022827"/>
    </source>
</evidence>
<dbReference type="Proteomes" id="UP000324738">
    <property type="component" value="Unassembled WGS sequence"/>
</dbReference>
<dbReference type="EMBL" id="VTWH01000001">
    <property type="protein sequence ID" value="KAA0972201.1"/>
    <property type="molecule type" value="Genomic_DNA"/>
</dbReference>
<comment type="cofactor">
    <cofactor evidence="1">
        <name>FAD</name>
        <dbReference type="ChEBI" id="CHEBI:57692"/>
    </cofactor>
</comment>
<evidence type="ECO:0000256" key="2">
    <source>
        <dbReference type="ARBA" id="ARBA00022630"/>
    </source>
</evidence>
<keyword evidence="6" id="KW-1185">Reference proteome</keyword>
<accession>A0A5B0E2M1</accession>
<dbReference type="InterPro" id="IPR050641">
    <property type="entry name" value="RIFMO-like"/>
</dbReference>
<gene>
    <name evidence="5" type="ORF">FPY71_03565</name>
</gene>
<dbReference type="OrthoDB" id="9791689at2"/>
<dbReference type="Gene3D" id="3.30.70.2450">
    <property type="match status" value="1"/>
</dbReference>
<keyword evidence="3" id="KW-0274">FAD</keyword>